<dbReference type="Proteomes" id="UP001431784">
    <property type="component" value="Unassembled WGS sequence"/>
</dbReference>
<reference evidence="2" key="1">
    <citation type="submission" date="2023-02" db="EMBL/GenBank/DDBJ databases">
        <title>Description of Roseinatronobacter alkalisoli sp. nov., an alkaliphilic bacerium isolated from soda soil.</title>
        <authorList>
            <person name="Wei W."/>
        </authorList>
    </citation>
    <scope>NUCLEOTIDE SEQUENCE</scope>
    <source>
        <strain evidence="2">HJB301</strain>
    </source>
</reference>
<protein>
    <submittedName>
        <fullName evidence="2">Transglutaminase family protein</fullName>
    </submittedName>
</protein>
<feature type="domain" description="Transglutaminase-like" evidence="1">
    <location>
        <begin position="158"/>
        <end position="218"/>
    </location>
</feature>
<proteinExistence type="predicted"/>
<dbReference type="SMART" id="SM00460">
    <property type="entry name" value="TGc"/>
    <property type="match status" value="1"/>
</dbReference>
<dbReference type="EMBL" id="JAQZSM010000005">
    <property type="protein sequence ID" value="MDD7970949.1"/>
    <property type="molecule type" value="Genomic_DNA"/>
</dbReference>
<dbReference type="Gene3D" id="2.60.40.2250">
    <property type="match status" value="1"/>
</dbReference>
<organism evidence="2 3">
    <name type="scientific">Roseinatronobacter alkalisoli</name>
    <dbReference type="NCBI Taxonomy" id="3028235"/>
    <lineage>
        <taxon>Bacteria</taxon>
        <taxon>Pseudomonadati</taxon>
        <taxon>Pseudomonadota</taxon>
        <taxon>Alphaproteobacteria</taxon>
        <taxon>Rhodobacterales</taxon>
        <taxon>Paracoccaceae</taxon>
        <taxon>Roseinatronobacter</taxon>
    </lineage>
</organism>
<accession>A0ABT5T739</accession>
<dbReference type="Gene3D" id="3.10.620.30">
    <property type="match status" value="1"/>
</dbReference>
<dbReference type="Pfam" id="PF01841">
    <property type="entry name" value="Transglut_core"/>
    <property type="match status" value="1"/>
</dbReference>
<dbReference type="SUPFAM" id="SSF54001">
    <property type="entry name" value="Cysteine proteinases"/>
    <property type="match status" value="1"/>
</dbReference>
<name>A0ABT5T739_9RHOB</name>
<dbReference type="RefSeq" id="WP_274351639.1">
    <property type="nucleotide sequence ID" value="NZ_JAQZSM010000005.1"/>
</dbReference>
<evidence type="ECO:0000259" key="1">
    <source>
        <dbReference type="SMART" id="SM00460"/>
    </source>
</evidence>
<comment type="caution">
    <text evidence="2">The sequence shown here is derived from an EMBL/GenBank/DDBJ whole genome shotgun (WGS) entry which is preliminary data.</text>
</comment>
<evidence type="ECO:0000313" key="3">
    <source>
        <dbReference type="Proteomes" id="UP001431784"/>
    </source>
</evidence>
<dbReference type="PANTHER" id="PTHR33490:SF12">
    <property type="entry name" value="BLL5557 PROTEIN"/>
    <property type="match status" value="1"/>
</dbReference>
<evidence type="ECO:0000313" key="2">
    <source>
        <dbReference type="EMBL" id="MDD7970949.1"/>
    </source>
</evidence>
<dbReference type="InterPro" id="IPR002931">
    <property type="entry name" value="Transglutaminase-like"/>
</dbReference>
<keyword evidence="3" id="KW-1185">Reference proteome</keyword>
<sequence>MRIAIDVTMDYQLAGAETVLLTLDAAETDGQKVLQSALDIADATLHRIPGEGGTGARVCASVTSDRLKLRYSAVVDVTRSEIMLDALPQAGLGALPPEALSCLRPSRFCQSDLFVPFMGRRFGHLKGGAKVIAIRDWVKAEIAYVSGSSTPTTTAMETFVSREGVCRDATHLFCALARAAGIPARYTSVYGADVHPPDFHAVAQVWLDSAWHFIDPTGMVAADGVVIIGCGRDAADVAFMETAGNAYVVSQNVRVTRQ</sequence>
<dbReference type="PANTHER" id="PTHR33490">
    <property type="entry name" value="BLR5614 PROTEIN-RELATED"/>
    <property type="match status" value="1"/>
</dbReference>
<gene>
    <name evidence="2" type="ORF">PUT78_07550</name>
</gene>
<dbReference type="InterPro" id="IPR038765">
    <property type="entry name" value="Papain-like_cys_pep_sf"/>
</dbReference>